<dbReference type="GO" id="GO:0003729">
    <property type="term" value="F:mRNA binding"/>
    <property type="evidence" value="ECO:0007669"/>
    <property type="project" value="TreeGrafter"/>
</dbReference>
<sequence>MEEKKIKYYGKRRSIVRRIGSMLPLKPPPKIYVSVTPLHSMSSSMIDQEPISDYKYTNGFGAGSVPRHRRQRTWLSHAGMEARIYAPQTTAAASQSRQQQQQYESKSSSATISFGKSLIGTRVRMLAAVDAVCSSGRAIKLADPIALFTRKYRRQRSCKPLNAFEKRRVFSRAFLFFFFFYASIRQKSNGNRGSGNNRSNNNDGRGGGDGAEWHAGNEEQQEEEEDNNDDDSSSTMTASPPKLPLDIIVPPAVLQRRGGMCLTGVIIRAFLQLSLHNLHQLPVQHKLTVCFKFNKYSTRIIIIIIIDKKHARPKEDDPRFSAHQARTVEKTGKKKLKTTVSSAQELATRELIKLEGPAARLREAAGTTGGSSTTYSSSRASPSRDSSLSQGGGDGGGADLPDDSSSSPAKGSSAVAAAAAAAAAASTTTAANSSSSSSSSTSESSSGSSSSDSSDSSSSSKRETTTSSSSTTTTSSTSSSSSSSGSSRRRSSSVGSMQCGLCAYIAGLFRRAMCIAGSRRGSAESTTSYHELPTQAQLNRIERGREREIKLISEAKMPRAVYYIHRRWRSLRASSQRKNAYIYTDKAAAAAAAASAPLLCARPPSHGYYLLLSARSACELARWIARISRALSRRVHRVAINSSATGRPIPVYNDEIFVVPALWNNIFSLVENKNLPHLRSIDSSLSSSSRTCTAVAAAQPSIDFIYKIYLRAAADDDDYTARVCAHWKAFQRELTYIDIVAQLARVRMRELPRRRVREREDEIDTSNILLYTSYLKQRGSFPASTTTAATTAYYMELPRLQSEQSLPPLRRAPTLCARLKLMIPGRLYTLTRDDCGDFFFFAPPRSRAI</sequence>
<accession>A0A6H5IE51</accession>
<dbReference type="EMBL" id="CADCXV010000795">
    <property type="protein sequence ID" value="CAB0035695.1"/>
    <property type="molecule type" value="Genomic_DNA"/>
</dbReference>
<dbReference type="Proteomes" id="UP000479190">
    <property type="component" value="Unassembled WGS sequence"/>
</dbReference>
<feature type="compositionally biased region" description="Low complexity" evidence="2">
    <location>
        <begin position="189"/>
        <end position="203"/>
    </location>
</feature>
<dbReference type="AlphaFoldDB" id="A0A6H5IE51"/>
<feature type="compositionally biased region" description="Acidic residues" evidence="2">
    <location>
        <begin position="219"/>
        <end position="232"/>
    </location>
</feature>
<gene>
    <name evidence="3" type="ORF">TBRA_LOCUS7583</name>
</gene>
<dbReference type="InterPro" id="IPR007972">
    <property type="entry name" value="Mtfr1"/>
</dbReference>
<keyword evidence="4" id="KW-1185">Reference proteome</keyword>
<feature type="region of interest" description="Disordered" evidence="2">
    <location>
        <begin position="357"/>
        <end position="411"/>
    </location>
</feature>
<evidence type="ECO:0000313" key="3">
    <source>
        <dbReference type="EMBL" id="CAB0035695.1"/>
    </source>
</evidence>
<reference evidence="3 4" key="1">
    <citation type="submission" date="2020-02" db="EMBL/GenBank/DDBJ databases">
        <authorList>
            <person name="Ferguson B K."/>
        </authorList>
    </citation>
    <scope>NUCLEOTIDE SEQUENCE [LARGE SCALE GENOMIC DNA]</scope>
</reference>
<dbReference type="OrthoDB" id="2133332at2759"/>
<dbReference type="PANTHER" id="PTHR34755:SF3">
    <property type="entry name" value="SERINE_ARGININE REPETITIVE MATRIX PROTEIN 2"/>
    <property type="match status" value="1"/>
</dbReference>
<feature type="compositionally biased region" description="Low complexity" evidence="2">
    <location>
        <begin position="364"/>
        <end position="389"/>
    </location>
</feature>
<name>A0A6H5IE51_9HYME</name>
<dbReference type="PANTHER" id="PTHR34755">
    <property type="entry name" value="SERINE/ARGININE REPETITIVE MATRIX PROTEIN 3-RELATED"/>
    <property type="match status" value="1"/>
</dbReference>
<evidence type="ECO:0000256" key="1">
    <source>
        <dbReference type="ARBA" id="ARBA00005807"/>
    </source>
</evidence>
<dbReference type="Pfam" id="PF05308">
    <property type="entry name" value="Mito_fiss_reg"/>
    <property type="match status" value="1"/>
</dbReference>
<evidence type="ECO:0000256" key="2">
    <source>
        <dbReference type="SAM" id="MobiDB-lite"/>
    </source>
</evidence>
<feature type="region of interest" description="Disordered" evidence="2">
    <location>
        <begin position="189"/>
        <end position="243"/>
    </location>
</feature>
<evidence type="ECO:0008006" key="5">
    <source>
        <dbReference type="Google" id="ProtNLM"/>
    </source>
</evidence>
<comment type="similarity">
    <text evidence="1">Belongs to the MTFR1 family.</text>
</comment>
<dbReference type="InterPro" id="IPR052109">
    <property type="entry name" value="SRRM_Domain-Containing"/>
</dbReference>
<organism evidence="3 4">
    <name type="scientific">Trichogramma brassicae</name>
    <dbReference type="NCBI Taxonomy" id="86971"/>
    <lineage>
        <taxon>Eukaryota</taxon>
        <taxon>Metazoa</taxon>
        <taxon>Ecdysozoa</taxon>
        <taxon>Arthropoda</taxon>
        <taxon>Hexapoda</taxon>
        <taxon>Insecta</taxon>
        <taxon>Pterygota</taxon>
        <taxon>Neoptera</taxon>
        <taxon>Endopterygota</taxon>
        <taxon>Hymenoptera</taxon>
        <taxon>Apocrita</taxon>
        <taxon>Proctotrupomorpha</taxon>
        <taxon>Chalcidoidea</taxon>
        <taxon>Trichogrammatidae</taxon>
        <taxon>Trichogramma</taxon>
    </lineage>
</organism>
<feature type="compositionally biased region" description="Basic and acidic residues" evidence="2">
    <location>
        <begin position="313"/>
        <end position="331"/>
    </location>
</feature>
<protein>
    <recommendedName>
        <fullName evidence="5">PH domain-containing protein</fullName>
    </recommendedName>
</protein>
<proteinExistence type="inferred from homology"/>
<feature type="region of interest" description="Disordered" evidence="2">
    <location>
        <begin position="313"/>
        <end position="340"/>
    </location>
</feature>
<evidence type="ECO:0000313" key="4">
    <source>
        <dbReference type="Proteomes" id="UP000479190"/>
    </source>
</evidence>
<feature type="region of interest" description="Disordered" evidence="2">
    <location>
        <begin position="428"/>
        <end position="493"/>
    </location>
</feature>